<dbReference type="OrthoDB" id="2226259at2"/>
<dbReference type="Proteomes" id="UP000013782">
    <property type="component" value="Unassembled WGS sequence"/>
</dbReference>
<evidence type="ECO:0000256" key="3">
    <source>
        <dbReference type="ARBA" id="ARBA00023022"/>
    </source>
</evidence>
<keyword evidence="4" id="KW-0078">Bacteriocin</keyword>
<name>R2SRR0_9ENTE</name>
<dbReference type="AlphaFoldDB" id="R2SRR0"/>
<dbReference type="EMBL" id="AJAQ01000035">
    <property type="protein sequence ID" value="EOH90809.1"/>
    <property type="molecule type" value="Genomic_DNA"/>
</dbReference>
<dbReference type="NCBIfam" id="TIGR01847">
    <property type="entry name" value="bacteriocin_sig"/>
    <property type="match status" value="1"/>
</dbReference>
<keyword evidence="2" id="KW-0929">Antimicrobial</keyword>
<dbReference type="GO" id="GO:0005576">
    <property type="term" value="C:extracellular region"/>
    <property type="evidence" value="ECO:0007669"/>
    <property type="project" value="InterPro"/>
</dbReference>
<gene>
    <name evidence="5" type="ORF">UAU_03348</name>
</gene>
<dbReference type="PATRIC" id="fig|1158607.3.peg.3336"/>
<evidence type="ECO:0000313" key="5">
    <source>
        <dbReference type="EMBL" id="EOH90809.1"/>
    </source>
</evidence>
<dbReference type="InterPro" id="IPR002633">
    <property type="entry name" value="Bacteriocin_IIa"/>
</dbReference>
<comment type="similarity">
    <text evidence="1">Belongs to the bacteriocin class IIA/YGNGV family.</text>
</comment>
<accession>R2SRR0</accession>
<dbReference type="RefSeq" id="WP_010758325.1">
    <property type="nucleotide sequence ID" value="NZ_ASWD01000004.1"/>
</dbReference>
<dbReference type="InterPro" id="IPR023384">
    <property type="entry name" value="Bacteriocin_IIa_CS"/>
</dbReference>
<evidence type="ECO:0000256" key="1">
    <source>
        <dbReference type="ARBA" id="ARBA00007999"/>
    </source>
</evidence>
<proteinExistence type="inferred from homology"/>
<dbReference type="PROSITE" id="PS60030">
    <property type="entry name" value="BACTERIOCIN_IIA"/>
    <property type="match status" value="1"/>
</dbReference>
<keyword evidence="3" id="KW-0044">Antibiotic</keyword>
<keyword evidence="6" id="KW-1185">Reference proteome</keyword>
<dbReference type="Pfam" id="PF01721">
    <property type="entry name" value="Bacteriocin_II"/>
    <property type="match status" value="1"/>
</dbReference>
<protein>
    <submittedName>
        <fullName evidence="5">Bacteriocin-type signal sequence</fullName>
    </submittedName>
</protein>
<comment type="caution">
    <text evidence="5">The sequence shown here is derived from an EMBL/GenBank/DDBJ whole genome shotgun (WGS) entry which is preliminary data.</text>
</comment>
<organism evidence="5 6">
    <name type="scientific">Enterococcus pallens ATCC BAA-351</name>
    <dbReference type="NCBI Taxonomy" id="1158607"/>
    <lineage>
        <taxon>Bacteria</taxon>
        <taxon>Bacillati</taxon>
        <taxon>Bacillota</taxon>
        <taxon>Bacilli</taxon>
        <taxon>Lactobacillales</taxon>
        <taxon>Enterococcaceae</taxon>
        <taxon>Enterococcus</taxon>
    </lineage>
</organism>
<evidence type="ECO:0000256" key="4">
    <source>
        <dbReference type="ARBA" id="ARBA00023048"/>
    </source>
</evidence>
<dbReference type="Gene3D" id="1.20.5.130">
    <property type="match status" value="1"/>
</dbReference>
<dbReference type="GO" id="GO:0031640">
    <property type="term" value="P:killing of cells of another organism"/>
    <property type="evidence" value="ECO:0007669"/>
    <property type="project" value="UniProtKB-KW"/>
</dbReference>
<dbReference type="eggNOG" id="ENOG502ZI8B">
    <property type="taxonomic scope" value="Bacteria"/>
</dbReference>
<reference evidence="5 6" key="1">
    <citation type="submission" date="2013-02" db="EMBL/GenBank/DDBJ databases">
        <title>The Genome Sequence of Enterococcus pallens BAA-351.</title>
        <authorList>
            <consortium name="The Broad Institute Genome Sequencing Platform"/>
            <consortium name="The Broad Institute Genome Sequencing Center for Infectious Disease"/>
            <person name="Earl A.M."/>
            <person name="Gilmore M.S."/>
            <person name="Lebreton F."/>
            <person name="Walker B."/>
            <person name="Young S.K."/>
            <person name="Zeng Q."/>
            <person name="Gargeya S."/>
            <person name="Fitzgerald M."/>
            <person name="Haas B."/>
            <person name="Abouelleil A."/>
            <person name="Alvarado L."/>
            <person name="Arachchi H.M."/>
            <person name="Berlin A.M."/>
            <person name="Chapman S.B."/>
            <person name="Dewar J."/>
            <person name="Goldberg J."/>
            <person name="Griggs A."/>
            <person name="Gujja S."/>
            <person name="Hansen M."/>
            <person name="Howarth C."/>
            <person name="Imamovic A."/>
            <person name="Larimer J."/>
            <person name="McCowan C."/>
            <person name="Murphy C."/>
            <person name="Neiman D."/>
            <person name="Pearson M."/>
            <person name="Priest M."/>
            <person name="Roberts A."/>
            <person name="Saif S."/>
            <person name="Shea T."/>
            <person name="Sisk P."/>
            <person name="Sykes S."/>
            <person name="Wortman J."/>
            <person name="Nusbaum C."/>
            <person name="Birren B."/>
        </authorList>
    </citation>
    <scope>NUCLEOTIDE SEQUENCE [LARGE SCALE GENOMIC DNA]</scope>
    <source>
        <strain evidence="5 6">ATCC BAA-351</strain>
    </source>
</reference>
<dbReference type="HOGENOM" id="CLU_190022_0_0_9"/>
<sequence length="60" mass="6065">MKASKEMTKNEMKSVIGGTYYGNGVSCGKTTCTVDWAAAGTCIAQISIGGFLGGAIPGKC</sequence>
<dbReference type="InterPro" id="IPR010133">
    <property type="entry name" value="Bacteriocin_signal_seq"/>
</dbReference>
<dbReference type="GO" id="GO:0042742">
    <property type="term" value="P:defense response to bacterium"/>
    <property type="evidence" value="ECO:0007669"/>
    <property type="project" value="UniProtKB-KW"/>
</dbReference>
<dbReference type="InterPro" id="IPR023388">
    <property type="entry name" value="Bacteriocin_IIa_dom_sf"/>
</dbReference>
<evidence type="ECO:0000313" key="6">
    <source>
        <dbReference type="Proteomes" id="UP000013782"/>
    </source>
</evidence>
<evidence type="ECO:0000256" key="2">
    <source>
        <dbReference type="ARBA" id="ARBA00022529"/>
    </source>
</evidence>